<dbReference type="AlphaFoldDB" id="A0A1N6XKK4"/>
<evidence type="ECO:0000259" key="1">
    <source>
        <dbReference type="PROSITE" id="PS51186"/>
    </source>
</evidence>
<dbReference type="OrthoDB" id="9801656at2"/>
<dbReference type="PANTHER" id="PTHR43792">
    <property type="entry name" value="GNAT FAMILY, PUTATIVE (AFU_ORTHOLOGUE AFUA_3G00765)-RELATED-RELATED"/>
    <property type="match status" value="1"/>
</dbReference>
<dbReference type="PANTHER" id="PTHR43792:SF1">
    <property type="entry name" value="N-ACETYLTRANSFERASE DOMAIN-CONTAINING PROTEIN"/>
    <property type="match status" value="1"/>
</dbReference>
<dbReference type="InterPro" id="IPR016181">
    <property type="entry name" value="Acyl_CoA_acyltransferase"/>
</dbReference>
<keyword evidence="2" id="KW-0808">Transferase</keyword>
<accession>A0A1N6XKK4</accession>
<dbReference type="STRING" id="1604334.SAMN05421546_2263"/>
<keyword evidence="3" id="KW-1185">Reference proteome</keyword>
<sequence length="195" mass="21548">MDCASAHAAWFNRLREGAPVLETARLTLRVPAIEDFERFAEMFADPATHHIGGPLTRGDAWRRFLQMPGAWFTQGFGMFSIIETSSGLFVGQAGPWKPDGWPGTEVGYALHPQGRGKGYTVEACTAAIDFAFDVLGWEEVIQSIDAANISSQKVAERLGATNRGLGIFQPPHDTLKINIWGQSREEWMARRNPTS</sequence>
<dbReference type="PROSITE" id="PS51186">
    <property type="entry name" value="GNAT"/>
    <property type="match status" value="1"/>
</dbReference>
<dbReference type="InterPro" id="IPR051531">
    <property type="entry name" value="N-acetyltransferase"/>
</dbReference>
<organism evidence="2 3">
    <name type="scientific">Solilutibacter tolerans</name>
    <dbReference type="NCBI Taxonomy" id="1604334"/>
    <lineage>
        <taxon>Bacteria</taxon>
        <taxon>Pseudomonadati</taxon>
        <taxon>Pseudomonadota</taxon>
        <taxon>Gammaproteobacteria</taxon>
        <taxon>Lysobacterales</taxon>
        <taxon>Lysobacteraceae</taxon>
        <taxon>Solilutibacter</taxon>
    </lineage>
</organism>
<proteinExistence type="predicted"/>
<name>A0A1N6XKK4_9GAMM</name>
<protein>
    <submittedName>
        <fullName evidence="2">Protein N-acetyltransferase, RimJ/RimL family</fullName>
    </submittedName>
</protein>
<dbReference type="GO" id="GO:0016747">
    <property type="term" value="F:acyltransferase activity, transferring groups other than amino-acyl groups"/>
    <property type="evidence" value="ECO:0007669"/>
    <property type="project" value="InterPro"/>
</dbReference>
<dbReference type="InterPro" id="IPR000182">
    <property type="entry name" value="GNAT_dom"/>
</dbReference>
<feature type="domain" description="N-acetyltransferase" evidence="1">
    <location>
        <begin position="26"/>
        <end position="193"/>
    </location>
</feature>
<evidence type="ECO:0000313" key="3">
    <source>
        <dbReference type="Proteomes" id="UP000241788"/>
    </source>
</evidence>
<dbReference type="EMBL" id="FTLW01000005">
    <property type="protein sequence ID" value="SIR02759.1"/>
    <property type="molecule type" value="Genomic_DNA"/>
</dbReference>
<dbReference type="Proteomes" id="UP000241788">
    <property type="component" value="Unassembled WGS sequence"/>
</dbReference>
<gene>
    <name evidence="2" type="ORF">SAMN05421546_2263</name>
</gene>
<reference evidence="3" key="1">
    <citation type="submission" date="2017-01" db="EMBL/GenBank/DDBJ databases">
        <authorList>
            <person name="Varghese N."/>
            <person name="Submissions S."/>
        </authorList>
    </citation>
    <scope>NUCLEOTIDE SEQUENCE [LARGE SCALE GENOMIC DNA]</scope>
    <source>
        <strain evidence="3">UM1</strain>
    </source>
</reference>
<dbReference type="Gene3D" id="3.40.630.30">
    <property type="match status" value="1"/>
</dbReference>
<dbReference type="RefSeq" id="WP_076588244.1">
    <property type="nucleotide sequence ID" value="NZ_FTLW01000005.1"/>
</dbReference>
<evidence type="ECO:0000313" key="2">
    <source>
        <dbReference type="EMBL" id="SIR02759.1"/>
    </source>
</evidence>
<dbReference type="Pfam" id="PF13302">
    <property type="entry name" value="Acetyltransf_3"/>
    <property type="match status" value="1"/>
</dbReference>
<dbReference type="SUPFAM" id="SSF55729">
    <property type="entry name" value="Acyl-CoA N-acyltransferases (Nat)"/>
    <property type="match status" value="1"/>
</dbReference>